<proteinExistence type="predicted"/>
<comment type="caution">
    <text evidence="1">The sequence shown here is derived from an EMBL/GenBank/DDBJ whole genome shotgun (WGS) entry which is preliminary data.</text>
</comment>
<evidence type="ECO:0000313" key="1">
    <source>
        <dbReference type="EMBL" id="KAF2628902.1"/>
    </source>
</evidence>
<evidence type="ECO:0000313" key="2">
    <source>
        <dbReference type="Proteomes" id="UP000799754"/>
    </source>
</evidence>
<name>A0ACB6S5V6_9PLEO</name>
<reference evidence="1" key="1">
    <citation type="journal article" date="2020" name="Stud. Mycol.">
        <title>101 Dothideomycetes genomes: a test case for predicting lifestyles and emergence of pathogens.</title>
        <authorList>
            <person name="Haridas S."/>
            <person name="Albert R."/>
            <person name="Binder M."/>
            <person name="Bloem J."/>
            <person name="Labutti K."/>
            <person name="Salamov A."/>
            <person name="Andreopoulos B."/>
            <person name="Baker S."/>
            <person name="Barry K."/>
            <person name="Bills G."/>
            <person name="Bluhm B."/>
            <person name="Cannon C."/>
            <person name="Castanera R."/>
            <person name="Culley D."/>
            <person name="Daum C."/>
            <person name="Ezra D."/>
            <person name="Gonzalez J."/>
            <person name="Henrissat B."/>
            <person name="Kuo A."/>
            <person name="Liang C."/>
            <person name="Lipzen A."/>
            <person name="Lutzoni F."/>
            <person name="Magnuson J."/>
            <person name="Mondo S."/>
            <person name="Nolan M."/>
            <person name="Ohm R."/>
            <person name="Pangilinan J."/>
            <person name="Park H.-J."/>
            <person name="Ramirez L."/>
            <person name="Alfaro M."/>
            <person name="Sun H."/>
            <person name="Tritt A."/>
            <person name="Yoshinaga Y."/>
            <person name="Zwiers L.-H."/>
            <person name="Turgeon B."/>
            <person name="Goodwin S."/>
            <person name="Spatafora J."/>
            <person name="Crous P."/>
            <person name="Grigoriev I."/>
        </authorList>
    </citation>
    <scope>NUCLEOTIDE SEQUENCE</scope>
    <source>
        <strain evidence="1">CBS 525.71</strain>
    </source>
</reference>
<accession>A0ACB6S5V6</accession>
<dbReference type="EMBL" id="MU006711">
    <property type="protein sequence ID" value="KAF2628902.1"/>
    <property type="molecule type" value="Genomic_DNA"/>
</dbReference>
<dbReference type="Proteomes" id="UP000799754">
    <property type="component" value="Unassembled WGS sequence"/>
</dbReference>
<keyword evidence="2" id="KW-1185">Reference proteome</keyword>
<organism evidence="1 2">
    <name type="scientific">Macroventuria anomochaeta</name>
    <dbReference type="NCBI Taxonomy" id="301207"/>
    <lineage>
        <taxon>Eukaryota</taxon>
        <taxon>Fungi</taxon>
        <taxon>Dikarya</taxon>
        <taxon>Ascomycota</taxon>
        <taxon>Pezizomycotina</taxon>
        <taxon>Dothideomycetes</taxon>
        <taxon>Pleosporomycetidae</taxon>
        <taxon>Pleosporales</taxon>
        <taxon>Pleosporineae</taxon>
        <taxon>Didymellaceae</taxon>
        <taxon>Macroventuria</taxon>
    </lineage>
</organism>
<protein>
    <submittedName>
        <fullName evidence="1">Uncharacterized protein</fullName>
    </submittedName>
</protein>
<sequence length="238" mass="26813">MENRVVPPSTITTARLHLIRLTDTSPSSQHVRWFHENWSDPIATGWSLHGATKTLEESRVWMEEHMEKHDNWFYAVFLRKSGSSDGTEKDARPEELGEHIGSVSLRHQAAGPTLLPPRDFDGAAEKDLEAVTLNLRVIGYALFENFHGKGYVTEACRALIDGYAEEIGKWKASEDGKRGDGKEVVFYLEGGVDQDNLGSQKVLRKLGFKTVGMKVEKEKAWLNGGWRGPGWWITGMYL</sequence>
<gene>
    <name evidence="1" type="ORF">BU25DRAFT_389798</name>
</gene>